<evidence type="ECO:0000313" key="3">
    <source>
        <dbReference type="Proteomes" id="UP000635885"/>
    </source>
</evidence>
<dbReference type="InterPro" id="IPR011042">
    <property type="entry name" value="6-blade_b-propeller_TolB-like"/>
</dbReference>
<dbReference type="EMBL" id="BMFD01000014">
    <property type="protein sequence ID" value="GGC50123.1"/>
    <property type="molecule type" value="Genomic_DNA"/>
</dbReference>
<accession>A0ABQ1N0D7</accession>
<proteinExistence type="predicted"/>
<feature type="signal peptide" evidence="1">
    <location>
        <begin position="1"/>
        <end position="20"/>
    </location>
</feature>
<name>A0ABQ1N0D7_9BACT</name>
<evidence type="ECO:0000313" key="2">
    <source>
        <dbReference type="EMBL" id="GGC50123.1"/>
    </source>
</evidence>
<organism evidence="2 3">
    <name type="scientific">Belliella aquatica</name>
    <dbReference type="NCBI Taxonomy" id="1323734"/>
    <lineage>
        <taxon>Bacteria</taxon>
        <taxon>Pseudomonadati</taxon>
        <taxon>Bacteroidota</taxon>
        <taxon>Cytophagia</taxon>
        <taxon>Cytophagales</taxon>
        <taxon>Cyclobacteriaceae</taxon>
        <taxon>Belliella</taxon>
    </lineage>
</organism>
<dbReference type="Proteomes" id="UP000635885">
    <property type="component" value="Unassembled WGS sequence"/>
</dbReference>
<keyword evidence="3" id="KW-1185">Reference proteome</keyword>
<gene>
    <name evidence="2" type="ORF">GCM10010993_30820</name>
</gene>
<dbReference type="RefSeq" id="WP_373282264.1">
    <property type="nucleotide sequence ID" value="NZ_BMFD01000014.1"/>
</dbReference>
<protein>
    <submittedName>
        <fullName evidence="2">ATP/GTP-binding protein</fullName>
    </submittedName>
</protein>
<dbReference type="SUPFAM" id="SSF63829">
    <property type="entry name" value="Calcium-dependent phosphotriesterase"/>
    <property type="match status" value="1"/>
</dbReference>
<keyword evidence="1" id="KW-0732">Signal</keyword>
<reference evidence="3" key="1">
    <citation type="journal article" date="2019" name="Int. J. Syst. Evol. Microbiol.">
        <title>The Global Catalogue of Microorganisms (GCM) 10K type strain sequencing project: providing services to taxonomists for standard genome sequencing and annotation.</title>
        <authorList>
            <consortium name="The Broad Institute Genomics Platform"/>
            <consortium name="The Broad Institute Genome Sequencing Center for Infectious Disease"/>
            <person name="Wu L."/>
            <person name="Ma J."/>
        </authorList>
    </citation>
    <scope>NUCLEOTIDE SEQUENCE [LARGE SCALE GENOMIC DNA]</scope>
    <source>
        <strain evidence="3">CGMCC 1.12479</strain>
    </source>
</reference>
<feature type="chain" id="PRO_5045708436" evidence="1">
    <location>
        <begin position="21"/>
        <end position="294"/>
    </location>
</feature>
<dbReference type="Gene3D" id="2.120.10.30">
    <property type="entry name" value="TolB, C-terminal domain"/>
    <property type="match status" value="1"/>
</dbReference>
<comment type="caution">
    <text evidence="2">The sequence shown here is derived from an EMBL/GenBank/DDBJ whole genome shotgun (WGS) entry which is preliminary data.</text>
</comment>
<evidence type="ECO:0000256" key="1">
    <source>
        <dbReference type="SAM" id="SignalP"/>
    </source>
</evidence>
<sequence>MMKIIQKLSFALMLPFMVWSCGPSTTNDTNTTEEVVEESIQPSLTLLWETSEELITNESVLVDENSGTIYVANIEGNPTEKDGKGSISIISKSGEILVQEWVSGIDAPKGMGISNGKLYVTNIDELVEIDIESAAISNRISVEGSQFLNDIDTDGGKVYFSDMNTGKIHLYENGKLSLFAEGQEGINGLRIGNDGTVYGLDAAGLKKYSSDGSFEIINSVVTGGDGLIILDDNTFLASRWQGEIYIIQNGQETKLLDTKAAESNTADIGYMAADKIVFVPTFFKNKVAAYKLNY</sequence>